<reference evidence="1 2" key="1">
    <citation type="submission" date="2024-07" db="EMBL/GenBank/DDBJ databases">
        <title>Section-level genome sequencing and comparative genomics of Aspergillus sections Usti and Cavernicolus.</title>
        <authorList>
            <consortium name="Lawrence Berkeley National Laboratory"/>
            <person name="Nybo J.L."/>
            <person name="Vesth T.C."/>
            <person name="Theobald S."/>
            <person name="Frisvad J.C."/>
            <person name="Larsen T.O."/>
            <person name="Kjaerboelling I."/>
            <person name="Rothschild-Mancinelli K."/>
            <person name="Lyhne E.K."/>
            <person name="Kogle M.E."/>
            <person name="Barry K."/>
            <person name="Clum A."/>
            <person name="Na H."/>
            <person name="Ledsgaard L."/>
            <person name="Lin J."/>
            <person name="Lipzen A."/>
            <person name="Kuo A."/>
            <person name="Riley R."/>
            <person name="Mondo S."/>
            <person name="Labutti K."/>
            <person name="Haridas S."/>
            <person name="Pangalinan J."/>
            <person name="Salamov A.A."/>
            <person name="Simmons B.A."/>
            <person name="Magnuson J.K."/>
            <person name="Chen J."/>
            <person name="Drula E."/>
            <person name="Henrissat B."/>
            <person name="Wiebenga A."/>
            <person name="Lubbers R.J."/>
            <person name="Gomes A.C."/>
            <person name="Macurrencykelacurrency M.R."/>
            <person name="Stajich J."/>
            <person name="Grigoriev I.V."/>
            <person name="Mortensen U.H."/>
            <person name="De Vries R.P."/>
            <person name="Baker S.E."/>
            <person name="Andersen M.R."/>
        </authorList>
    </citation>
    <scope>NUCLEOTIDE SEQUENCE [LARGE SCALE GENOMIC DNA]</scope>
    <source>
        <strain evidence="1 2">CBS 449.75</strain>
    </source>
</reference>
<dbReference type="GeneID" id="98147172"/>
<gene>
    <name evidence="1" type="ORF">BJX67DRAFT_377403</name>
</gene>
<organism evidence="1 2">
    <name type="scientific">Aspergillus lucknowensis</name>
    <dbReference type="NCBI Taxonomy" id="176173"/>
    <lineage>
        <taxon>Eukaryota</taxon>
        <taxon>Fungi</taxon>
        <taxon>Dikarya</taxon>
        <taxon>Ascomycota</taxon>
        <taxon>Pezizomycotina</taxon>
        <taxon>Eurotiomycetes</taxon>
        <taxon>Eurotiomycetidae</taxon>
        <taxon>Eurotiales</taxon>
        <taxon>Aspergillaceae</taxon>
        <taxon>Aspergillus</taxon>
        <taxon>Aspergillus subgen. Nidulantes</taxon>
    </lineage>
</organism>
<dbReference type="RefSeq" id="XP_070890633.1">
    <property type="nucleotide sequence ID" value="XM_071032100.1"/>
</dbReference>
<evidence type="ECO:0000313" key="2">
    <source>
        <dbReference type="Proteomes" id="UP001610432"/>
    </source>
</evidence>
<proteinExistence type="predicted"/>
<sequence>MPRKVSFAPYALIAPEQNTASNIKGEAPSAVVKSVNHKEPPFIDMDLLRTIRKFTVYQGFVYEYTNSNATLLFTVEYKDGTTGLIQCGGMLHGKPSTVHECFSLHSKIRQAKELVGEDDWDYLRHRYGLCKKRVMEFQFLVNMKQRIHFRQNKSLGIILSEIEAAQREAAERKFFTRVKRIITGIFHKLIPCYGRGDELTAF</sequence>
<accession>A0ABR4M4Y2</accession>
<evidence type="ECO:0008006" key="3">
    <source>
        <dbReference type="Google" id="ProtNLM"/>
    </source>
</evidence>
<protein>
    <recommendedName>
        <fullName evidence="3">Protein FAR1-RELATED SEQUENCE</fullName>
    </recommendedName>
</protein>
<dbReference type="Proteomes" id="UP001610432">
    <property type="component" value="Unassembled WGS sequence"/>
</dbReference>
<name>A0ABR4M4Y2_9EURO</name>
<keyword evidence="2" id="KW-1185">Reference proteome</keyword>
<dbReference type="EMBL" id="JBFXLQ010000003">
    <property type="protein sequence ID" value="KAL2871654.1"/>
    <property type="molecule type" value="Genomic_DNA"/>
</dbReference>
<evidence type="ECO:0000313" key="1">
    <source>
        <dbReference type="EMBL" id="KAL2871654.1"/>
    </source>
</evidence>
<comment type="caution">
    <text evidence="1">The sequence shown here is derived from an EMBL/GenBank/DDBJ whole genome shotgun (WGS) entry which is preliminary data.</text>
</comment>